<sequence>MQLIIDEPYRHIKTGGSYWVLAIASPVETLPDLPSYSVMHSETEEIFQVYGVGENAVFVGAPDSPKRVIYQAIGGKSSKAAAGRWGRPYEMFCDGRFEKIELGNYPPLREGQPTNTFERSAKWQCTFSIERDNLAQGYYLSCNNRVIQVFLDQAYQNDSKQSLEACQIEFHYITQSAQSSILSGYLAPSMREEESAPLFGFSS</sequence>
<organism evidence="1 2">
    <name type="scientific">Trichocoleus desertorum GB2-A4</name>
    <dbReference type="NCBI Taxonomy" id="2933944"/>
    <lineage>
        <taxon>Bacteria</taxon>
        <taxon>Bacillati</taxon>
        <taxon>Cyanobacteriota</taxon>
        <taxon>Cyanophyceae</taxon>
        <taxon>Leptolyngbyales</taxon>
        <taxon>Trichocoleusaceae</taxon>
        <taxon>Trichocoleus</taxon>
    </lineage>
</organism>
<accession>A0ABV0JCT1</accession>
<evidence type="ECO:0000313" key="2">
    <source>
        <dbReference type="Proteomes" id="UP001464891"/>
    </source>
</evidence>
<dbReference type="Proteomes" id="UP001464891">
    <property type="component" value="Unassembled WGS sequence"/>
</dbReference>
<name>A0ABV0JCT1_9CYAN</name>
<dbReference type="EMBL" id="JAMPKM010000015">
    <property type="protein sequence ID" value="MEP0819598.1"/>
    <property type="molecule type" value="Genomic_DNA"/>
</dbReference>
<proteinExistence type="predicted"/>
<dbReference type="RefSeq" id="WP_190440626.1">
    <property type="nucleotide sequence ID" value="NZ_JAMPKM010000015.1"/>
</dbReference>
<keyword evidence="2" id="KW-1185">Reference proteome</keyword>
<reference evidence="1 2" key="1">
    <citation type="submission" date="2022-04" db="EMBL/GenBank/DDBJ databases">
        <title>Positive selection, recombination, and allopatry shape intraspecific diversity of widespread and dominant cyanobacteria.</title>
        <authorList>
            <person name="Wei J."/>
            <person name="Shu W."/>
            <person name="Hu C."/>
        </authorList>
    </citation>
    <scope>NUCLEOTIDE SEQUENCE [LARGE SCALE GENOMIC DNA]</scope>
    <source>
        <strain evidence="1 2">GB2-A4</strain>
    </source>
</reference>
<gene>
    <name evidence="1" type="ORF">NC998_21090</name>
</gene>
<evidence type="ECO:0000313" key="1">
    <source>
        <dbReference type="EMBL" id="MEP0819598.1"/>
    </source>
</evidence>
<protein>
    <submittedName>
        <fullName evidence="1">DUF1653 domain-containing protein</fullName>
    </submittedName>
</protein>
<comment type="caution">
    <text evidence="1">The sequence shown here is derived from an EMBL/GenBank/DDBJ whole genome shotgun (WGS) entry which is preliminary data.</text>
</comment>